<dbReference type="PANTHER" id="PTHR38767:SF1">
    <property type="entry name" value="DNA POLYMERASE III SUBUNIT CHI"/>
    <property type="match status" value="1"/>
</dbReference>
<dbReference type="InterPro" id="IPR036768">
    <property type="entry name" value="PolIII_chi_sf"/>
</dbReference>
<proteinExistence type="predicted"/>
<dbReference type="OrthoDB" id="5297568at2"/>
<keyword evidence="1" id="KW-0808">Transferase</keyword>
<dbReference type="GO" id="GO:0003887">
    <property type="term" value="F:DNA-directed DNA polymerase activity"/>
    <property type="evidence" value="ECO:0007669"/>
    <property type="project" value="UniProtKB-EC"/>
</dbReference>
<dbReference type="GO" id="GO:0006260">
    <property type="term" value="P:DNA replication"/>
    <property type="evidence" value="ECO:0007669"/>
    <property type="project" value="InterPro"/>
</dbReference>
<dbReference type="KEGG" id="rfo:REIFOR_01194"/>
<dbReference type="AlphaFoldDB" id="A0A2K8KNE7"/>
<dbReference type="Pfam" id="PF04364">
    <property type="entry name" value="DNA_pol3_chi"/>
    <property type="match status" value="1"/>
</dbReference>
<protein>
    <submittedName>
        <fullName evidence="1">DNA polymerase III chi subunit</fullName>
        <ecNumber evidence="1">2.7.7.7</ecNumber>
    </submittedName>
</protein>
<evidence type="ECO:0000313" key="1">
    <source>
        <dbReference type="EMBL" id="ATX76340.1"/>
    </source>
</evidence>
<dbReference type="RefSeq" id="WP_100256686.1">
    <property type="nucleotide sequence ID" value="NZ_CP011797.1"/>
</dbReference>
<accession>A0A2K8KNE7</accession>
<gene>
    <name evidence="1" type="ORF">REIFOR_01194</name>
</gene>
<dbReference type="EMBL" id="CP011797">
    <property type="protein sequence ID" value="ATX76340.1"/>
    <property type="molecule type" value="Genomic_DNA"/>
</dbReference>
<reference evidence="1 2" key="1">
    <citation type="journal article" date="2017" name="Environ. Microbiol.">
        <title>Genomic and physiological analyses of 'Reinekea forsetii' reveal a versatile opportunistic lifestyle during spring algae blooms.</title>
        <authorList>
            <person name="Avci B."/>
            <person name="Hahnke R.L."/>
            <person name="Chafee M."/>
            <person name="Fischer T."/>
            <person name="Gruber-Vodicka H."/>
            <person name="Tegetmeyer H.E."/>
            <person name="Harder J."/>
            <person name="Fuchs B.M."/>
            <person name="Amann R.I."/>
            <person name="Teeling H."/>
        </authorList>
    </citation>
    <scope>NUCLEOTIDE SEQUENCE [LARGE SCALE GENOMIC DNA]</scope>
    <source>
        <strain evidence="1 2">Hel1_31_D35</strain>
    </source>
</reference>
<organism evidence="1 2">
    <name type="scientific">Reinekea forsetii</name>
    <dbReference type="NCBI Taxonomy" id="1336806"/>
    <lineage>
        <taxon>Bacteria</taxon>
        <taxon>Pseudomonadati</taxon>
        <taxon>Pseudomonadota</taxon>
        <taxon>Gammaproteobacteria</taxon>
        <taxon>Oceanospirillales</taxon>
        <taxon>Saccharospirillaceae</taxon>
        <taxon>Reinekea</taxon>
    </lineage>
</organism>
<dbReference type="EC" id="2.7.7.7" evidence="1"/>
<keyword evidence="1" id="KW-0548">Nucleotidyltransferase</keyword>
<sequence>MTKVDFHILATTQENDFLTYVVRLTQKAHSRGHQVLIATDHAEQSLALSTALWGIQPDAFIAHSSVDEAHDAIQISDSEQCGTHHDVLINLRQAIPDFFSRFERVFEVVSQQPTLLTASRQRYRFYSDRGYALTRHDLRDRV</sequence>
<dbReference type="Proteomes" id="UP000229757">
    <property type="component" value="Chromosome"/>
</dbReference>
<dbReference type="GO" id="GO:0003677">
    <property type="term" value="F:DNA binding"/>
    <property type="evidence" value="ECO:0007669"/>
    <property type="project" value="InterPro"/>
</dbReference>
<dbReference type="InterPro" id="IPR007459">
    <property type="entry name" value="DNA_pol3_chi"/>
</dbReference>
<name>A0A2K8KNE7_9GAMM</name>
<dbReference type="GO" id="GO:0032298">
    <property type="term" value="P:positive regulation of DNA-templated DNA replication initiation"/>
    <property type="evidence" value="ECO:0007669"/>
    <property type="project" value="TreeGrafter"/>
</dbReference>
<evidence type="ECO:0000313" key="2">
    <source>
        <dbReference type="Proteomes" id="UP000229757"/>
    </source>
</evidence>
<dbReference type="SUPFAM" id="SSF102400">
    <property type="entry name" value="DNA polymerase III chi subunit"/>
    <property type="match status" value="1"/>
</dbReference>
<dbReference type="Gene3D" id="3.40.50.10110">
    <property type="entry name" value="DNA polymerase III subunit chi"/>
    <property type="match status" value="1"/>
</dbReference>
<keyword evidence="2" id="KW-1185">Reference proteome</keyword>
<dbReference type="PANTHER" id="PTHR38767">
    <property type="entry name" value="DNA POLYMERASE III SUBUNIT CHI"/>
    <property type="match status" value="1"/>
</dbReference>